<gene>
    <name evidence="3" type="ORF">MCOR_39965</name>
</gene>
<dbReference type="EMBL" id="CACVKT020007209">
    <property type="protein sequence ID" value="CAC5406389.1"/>
    <property type="molecule type" value="Genomic_DNA"/>
</dbReference>
<feature type="compositionally biased region" description="Basic residues" evidence="2">
    <location>
        <begin position="356"/>
        <end position="367"/>
    </location>
</feature>
<accession>A0A6J8DEK3</accession>
<dbReference type="OrthoDB" id="6099282at2759"/>
<evidence type="ECO:0000313" key="3">
    <source>
        <dbReference type="EMBL" id="CAC5406389.1"/>
    </source>
</evidence>
<evidence type="ECO:0000256" key="2">
    <source>
        <dbReference type="SAM" id="MobiDB-lite"/>
    </source>
</evidence>
<feature type="compositionally biased region" description="Basic and acidic residues" evidence="2">
    <location>
        <begin position="319"/>
        <end position="334"/>
    </location>
</feature>
<sequence>MSIPNTPVYASPMVEHNRQYQQFPNMQNPNFLQASPTSSTLGFYPGTPQNTYMQPIMHSTMNLTVVDSGGKLDHLTKKIDMICEKLSNIDKLAEKLNKFDKSVTSMVKSVENINKRVDEVEKSLNFINTEFECNKKDVREVKNSLSEIRSENIEATKTIARLRNDLEDLNERQLDLQIRSMRENLIFTGIPMYDKIEQSEDTEKIIQNFMTAELKMATLPEFHRAHRFGQEYTEKNPDGSVKFITKPIVCRFLNFKQRELVRKAASELKGTKYGINEQFPKEINDRRKALWPHFQEARRQRKKAFFKRDRLFIEGNEFSPKDTTKEMNTNDRQTRSRHQQNEQGARPREFNQPKYSRSRGGPRKGQH</sequence>
<dbReference type="Gene3D" id="3.30.70.1820">
    <property type="entry name" value="L1 transposable element, RRM domain"/>
    <property type="match status" value="1"/>
</dbReference>
<proteinExistence type="predicted"/>
<reference evidence="3 4" key="1">
    <citation type="submission" date="2020-06" db="EMBL/GenBank/DDBJ databases">
        <authorList>
            <person name="Li R."/>
            <person name="Bekaert M."/>
        </authorList>
    </citation>
    <scope>NUCLEOTIDE SEQUENCE [LARGE SCALE GENOMIC DNA]</scope>
    <source>
        <strain evidence="4">wild</strain>
    </source>
</reference>
<protein>
    <submittedName>
        <fullName evidence="3">Uncharacterized protein</fullName>
    </submittedName>
</protein>
<keyword evidence="4" id="KW-1185">Reference proteome</keyword>
<organism evidence="3 4">
    <name type="scientific">Mytilus coruscus</name>
    <name type="common">Sea mussel</name>
    <dbReference type="NCBI Taxonomy" id="42192"/>
    <lineage>
        <taxon>Eukaryota</taxon>
        <taxon>Metazoa</taxon>
        <taxon>Spiralia</taxon>
        <taxon>Lophotrochozoa</taxon>
        <taxon>Mollusca</taxon>
        <taxon>Bivalvia</taxon>
        <taxon>Autobranchia</taxon>
        <taxon>Pteriomorphia</taxon>
        <taxon>Mytilida</taxon>
        <taxon>Mytiloidea</taxon>
        <taxon>Mytilidae</taxon>
        <taxon>Mytilinae</taxon>
        <taxon>Mytilus</taxon>
    </lineage>
</organism>
<name>A0A6J8DEK3_MYTCO</name>
<dbReference type="Gene3D" id="1.10.287.950">
    <property type="entry name" value="Methyl-accepting chemotaxis protein"/>
    <property type="match status" value="1"/>
</dbReference>
<dbReference type="Proteomes" id="UP000507470">
    <property type="component" value="Unassembled WGS sequence"/>
</dbReference>
<evidence type="ECO:0000256" key="1">
    <source>
        <dbReference type="SAM" id="Coils"/>
    </source>
</evidence>
<feature type="coiled-coil region" evidence="1">
    <location>
        <begin position="110"/>
        <end position="179"/>
    </location>
</feature>
<feature type="region of interest" description="Disordered" evidence="2">
    <location>
        <begin position="316"/>
        <end position="367"/>
    </location>
</feature>
<dbReference type="AlphaFoldDB" id="A0A6J8DEK3"/>
<keyword evidence="1" id="KW-0175">Coiled coil</keyword>
<evidence type="ECO:0000313" key="4">
    <source>
        <dbReference type="Proteomes" id="UP000507470"/>
    </source>
</evidence>